<feature type="domain" description="DUF4139" evidence="1">
    <location>
        <begin position="243"/>
        <end position="568"/>
    </location>
</feature>
<sequence>MLGWRPPCFRRQSVIFLWVIEPIQREERPMLPQRIVALSVLFLLPTAVASAAEFDLPSRVEAVTVFPDGASITRRFSVEVPAGEHVLVLGDLPPSADPGSLRVAGAGEGRLVIGSVDARQPRAFERTDPARVQQLEALRDERLSLDDRIGAERLRKRAAEALVAGSTLAGGERGLNVGEARQAFAAAVEETNAADRAIRQAEQRQRVLDREIATIEAALRQQPPQRLEARIAVEAGAAFRGDLTVTYAVRGARWSPVYDARLTTSGAKPALELVRRAEIRQETGEDWPNVAMTVSTVRIARGGAAPQLASMIIRFSEPRRSAVDAIGAGSPRGYAAAPAPTTPAITAGDDTRRLERGRVDEAEAVVEAAGFQAAFVLPGRTTITSGDGARALRIASTAIEPQLISRATPSVDPTAFLEAQFKYAGEVPLMPGRVSLYRDGVFAGRTQIAAATRDDVVNLGFGPDDLVRLEYQVVRRTDGSAGIITSSRTEEREFKIIARNGAQSPRQLVIEDRLPVTEVQDITVEALPGATAPTARDVKGRRGIVEWAFDLAPGASREIRHGWRLRWPADKVLAPVQGRS</sequence>
<gene>
    <name evidence="3" type="ORF">E8M01_04745</name>
</gene>
<keyword evidence="4" id="KW-1185">Reference proteome</keyword>
<dbReference type="OrthoDB" id="580912at2"/>
<evidence type="ECO:0000259" key="2">
    <source>
        <dbReference type="Pfam" id="PF13600"/>
    </source>
</evidence>
<reference evidence="3 4" key="1">
    <citation type="submission" date="2019-04" db="EMBL/GenBank/DDBJ databases">
        <title>Phreatobacter aquaticus sp. nov.</title>
        <authorList>
            <person name="Choi A."/>
        </authorList>
    </citation>
    <scope>NUCLEOTIDE SEQUENCE [LARGE SCALE GENOMIC DNA]</scope>
    <source>
        <strain evidence="3 4">KCTC 52518</strain>
    </source>
</reference>
<dbReference type="NCBIfam" id="TIGR02231">
    <property type="entry name" value="mucoidy inhibitor MuiA family protein"/>
    <property type="match status" value="1"/>
</dbReference>
<dbReference type="PANTHER" id="PTHR31005">
    <property type="entry name" value="DUF4139 DOMAIN-CONTAINING PROTEIN"/>
    <property type="match status" value="1"/>
</dbReference>
<evidence type="ECO:0000313" key="4">
    <source>
        <dbReference type="Proteomes" id="UP000298781"/>
    </source>
</evidence>
<dbReference type="PANTHER" id="PTHR31005:SF8">
    <property type="entry name" value="DUF4139 DOMAIN-CONTAINING PROTEIN"/>
    <property type="match status" value="1"/>
</dbReference>
<dbReference type="InterPro" id="IPR011935">
    <property type="entry name" value="CHP02231"/>
</dbReference>
<accession>A0A4D7B250</accession>
<proteinExistence type="predicted"/>
<dbReference type="Pfam" id="PF13598">
    <property type="entry name" value="DUF4139"/>
    <property type="match status" value="1"/>
</dbReference>
<evidence type="ECO:0000259" key="1">
    <source>
        <dbReference type="Pfam" id="PF13598"/>
    </source>
</evidence>
<dbReference type="AlphaFoldDB" id="A0A4D7B250"/>
<organism evidence="3 4">
    <name type="scientific">Phreatobacter stygius</name>
    <dbReference type="NCBI Taxonomy" id="1940610"/>
    <lineage>
        <taxon>Bacteria</taxon>
        <taxon>Pseudomonadati</taxon>
        <taxon>Pseudomonadota</taxon>
        <taxon>Alphaproteobacteria</taxon>
        <taxon>Hyphomicrobiales</taxon>
        <taxon>Phreatobacteraceae</taxon>
        <taxon>Phreatobacter</taxon>
    </lineage>
</organism>
<dbReference type="EMBL" id="CP039690">
    <property type="protein sequence ID" value="QCI63606.1"/>
    <property type="molecule type" value="Genomic_DNA"/>
</dbReference>
<dbReference type="KEGG" id="pstg:E8M01_04745"/>
<dbReference type="InterPro" id="IPR037291">
    <property type="entry name" value="DUF4139"/>
</dbReference>
<dbReference type="Pfam" id="PF13600">
    <property type="entry name" value="DUF4140"/>
    <property type="match status" value="1"/>
</dbReference>
<protein>
    <submittedName>
        <fullName evidence="3">Mucoidy inhibitor MuiA family protein</fullName>
    </submittedName>
</protein>
<feature type="domain" description="DUF4140" evidence="2">
    <location>
        <begin position="63"/>
        <end position="161"/>
    </location>
</feature>
<dbReference type="Proteomes" id="UP000298781">
    <property type="component" value="Chromosome"/>
</dbReference>
<name>A0A4D7B250_9HYPH</name>
<dbReference type="InterPro" id="IPR025554">
    <property type="entry name" value="DUF4140"/>
</dbReference>
<evidence type="ECO:0000313" key="3">
    <source>
        <dbReference type="EMBL" id="QCI63606.1"/>
    </source>
</evidence>